<protein>
    <submittedName>
        <fullName evidence="2">ABC transporter permease</fullName>
    </submittedName>
</protein>
<dbReference type="EMBL" id="RQSP01000014">
    <property type="protein sequence ID" value="KAB5607164.1"/>
    <property type="molecule type" value="Genomic_DNA"/>
</dbReference>
<dbReference type="OrthoDB" id="3261041at2"/>
<dbReference type="Proteomes" id="UP000326336">
    <property type="component" value="Unassembled WGS sequence"/>
</dbReference>
<evidence type="ECO:0000313" key="3">
    <source>
        <dbReference type="Proteomes" id="UP000326336"/>
    </source>
</evidence>
<keyword evidence="1" id="KW-0812">Transmembrane</keyword>
<keyword evidence="3" id="KW-1185">Reference proteome</keyword>
<name>A0A5N5RIR1_9BIFI</name>
<sequence>MSEIGVIVRLRWALIVATLRRSPWQVVAFAFGLLGALALVVFATMSGWEWGGSMLTSRRSFELTDLLYLRIVMILAGGAITFVTGVVQLMLVGGGAAMDTSKFALFGIEDRRLQLGLMISGLCSIPAIAGLLALLGWSTVFRNMGVMTLLVGVVSAPLAIITVVALSRTLISLATTLVTSKRGRNALYIVIVLLFIVICQIPSMIAGPGFGAEESDSLTTLLTLVMFHQIATIVGWTPWGAAFALPFDAFMGAWGHLCIHLMILAATWIVCFAVCTWCLRRERLTVGRSEAKTSIRGIGAFGWMPDSPSGAISARLLTYLRRDPRQVMVLIIPIFFVVIFAIQARGVSMVVWQSLIWAGWMMALMESNGLAYDGGGFAMEVIAGVRGHVDRIGRVRVYVAIIVIYMLVLGVVIALITGDWAHPRELFAGLVAMAAGIGIAFSGLGLAEITSCTLMYPVASLNKPFSSPQGRAVAQGFFPLVYMLGSVVLMLPTIAVAIGLGAGDVPRPWFAMLIPVSLLNGCAALAGGVWLGGRLLDRRSLDVLRNLDSFASLQR</sequence>
<keyword evidence="1" id="KW-0472">Membrane</keyword>
<feature type="transmembrane region" description="Helical" evidence="1">
    <location>
        <begin position="327"/>
        <end position="344"/>
    </location>
</feature>
<feature type="transmembrane region" description="Helical" evidence="1">
    <location>
        <begin position="395"/>
        <end position="416"/>
    </location>
</feature>
<feature type="transmembrane region" description="Helical" evidence="1">
    <location>
        <begin position="26"/>
        <end position="46"/>
    </location>
</feature>
<proteinExistence type="predicted"/>
<feature type="transmembrane region" description="Helical" evidence="1">
    <location>
        <begin position="428"/>
        <end position="456"/>
    </location>
</feature>
<feature type="transmembrane region" description="Helical" evidence="1">
    <location>
        <begin position="509"/>
        <end position="531"/>
    </location>
</feature>
<gene>
    <name evidence="2" type="ORF">EHS19_05300</name>
</gene>
<keyword evidence="1" id="KW-1133">Transmembrane helix</keyword>
<dbReference type="RefSeq" id="WP_151916746.1">
    <property type="nucleotide sequence ID" value="NZ_RQSP01000014.1"/>
</dbReference>
<comment type="caution">
    <text evidence="2">The sequence shown here is derived from an EMBL/GenBank/DDBJ whole genome shotgun (WGS) entry which is preliminary data.</text>
</comment>
<dbReference type="AlphaFoldDB" id="A0A5N5RIR1"/>
<feature type="transmembrane region" description="Helical" evidence="1">
    <location>
        <begin position="113"/>
        <end position="134"/>
    </location>
</feature>
<feature type="transmembrane region" description="Helical" evidence="1">
    <location>
        <begin position="67"/>
        <end position="93"/>
    </location>
</feature>
<evidence type="ECO:0000313" key="2">
    <source>
        <dbReference type="EMBL" id="KAB5607164.1"/>
    </source>
</evidence>
<feature type="transmembrane region" description="Helical" evidence="1">
    <location>
        <begin position="477"/>
        <end position="503"/>
    </location>
</feature>
<feature type="transmembrane region" description="Helical" evidence="1">
    <location>
        <begin position="259"/>
        <end position="279"/>
    </location>
</feature>
<feature type="transmembrane region" description="Helical" evidence="1">
    <location>
        <begin position="146"/>
        <end position="166"/>
    </location>
</feature>
<evidence type="ECO:0000256" key="1">
    <source>
        <dbReference type="SAM" id="Phobius"/>
    </source>
</evidence>
<reference evidence="2 3" key="1">
    <citation type="journal article" date="2019" name="Int. J. Syst. Evol. Microbiol.">
        <title>Bifidobacterium jacchi sp. nov., isolated from the faeces of a baby common marmoset (Callithrix jacchus).</title>
        <authorList>
            <person name="Modesto M."/>
            <person name="Watanabe K."/>
            <person name="Arita M."/>
            <person name="Satti M."/>
            <person name="Oki K."/>
            <person name="Sciavilla P."/>
            <person name="Patavino C."/>
            <person name="Camma C."/>
            <person name="Michelini S."/>
            <person name="Sgorbati B."/>
            <person name="Mattarelli P."/>
        </authorList>
    </citation>
    <scope>NUCLEOTIDE SEQUENCE [LARGE SCALE GENOMIC DNA]</scope>
    <source>
        <strain evidence="2 3">MRM 9.3</strain>
    </source>
</reference>
<feature type="transmembrane region" description="Helical" evidence="1">
    <location>
        <begin position="186"/>
        <end position="206"/>
    </location>
</feature>
<accession>A0A5N5RIR1</accession>
<organism evidence="2 3">
    <name type="scientific">Bifidobacterium jacchi</name>
    <dbReference type="NCBI Taxonomy" id="2490545"/>
    <lineage>
        <taxon>Bacteria</taxon>
        <taxon>Bacillati</taxon>
        <taxon>Actinomycetota</taxon>
        <taxon>Actinomycetes</taxon>
        <taxon>Bifidobacteriales</taxon>
        <taxon>Bifidobacteriaceae</taxon>
        <taxon>Bifidobacterium</taxon>
    </lineage>
</organism>